<dbReference type="AlphaFoldDB" id="A0ABD2JPS2"/>
<proteinExistence type="predicted"/>
<keyword evidence="2" id="KW-1185">Reference proteome</keyword>
<dbReference type="EMBL" id="JBICCN010000118">
    <property type="protein sequence ID" value="KAL3092560.1"/>
    <property type="molecule type" value="Genomic_DNA"/>
</dbReference>
<reference evidence="1 2" key="1">
    <citation type="submission" date="2024-10" db="EMBL/GenBank/DDBJ databases">
        <authorList>
            <person name="Kim D."/>
        </authorList>
    </citation>
    <scope>NUCLEOTIDE SEQUENCE [LARGE SCALE GENOMIC DNA]</scope>
    <source>
        <strain evidence="1">Taebaek</strain>
    </source>
</reference>
<evidence type="ECO:0008006" key="3">
    <source>
        <dbReference type="Google" id="ProtNLM"/>
    </source>
</evidence>
<gene>
    <name evidence="1" type="ORF">niasHS_007769</name>
</gene>
<protein>
    <recommendedName>
        <fullName evidence="3">F-box associated domain-containing protein</fullName>
    </recommendedName>
</protein>
<comment type="caution">
    <text evidence="1">The sequence shown here is derived from an EMBL/GenBank/DDBJ whole genome shotgun (WGS) entry which is preliminary data.</text>
</comment>
<dbReference type="Proteomes" id="UP001620645">
    <property type="component" value="Unassembled WGS sequence"/>
</dbReference>
<name>A0ABD2JPS2_HETSC</name>
<evidence type="ECO:0000313" key="1">
    <source>
        <dbReference type="EMBL" id="KAL3092560.1"/>
    </source>
</evidence>
<sequence>MDGGVIAPKAMDGGVIAPKTVDGEVIAPKTVDGGVIAPKTVDGGVIAPKTMDGGVIAPKTVDGGVIAPKTVDGGVIAPKTMDGGVISPNAVFGVRNKMDNRILRKIWICTDIWMDLFPFFDRPQLGLKLALLSPRFNVLVDAHFNGKSELTIWSEITIRKAIVCSTTYIRPSFIKRCFPLSDCPLPHKIRFSDLRIEYIDHSVINFLRSNKHIFDARGTELDLSIDNDISIWDVDVFIRKIWPVFAPNIRRLKFYDVAYLENLCRHTSPTVLTDLDQLKSIDFIADDDWPNATVGQILFKWLHTPKKDGQPKQLRCTMWKETNDWVNNFKEAFLRATISVNFIIRFELSESTQIAPFKLVNERTNENLILRKTSKYEWDTRRMMKRCQIGKTIQWEADNLNNVRIKFDGNKECIGQVIQYLWSLLCPLAGQSGGKGRRNVRK</sequence>
<evidence type="ECO:0000313" key="2">
    <source>
        <dbReference type="Proteomes" id="UP001620645"/>
    </source>
</evidence>
<organism evidence="1 2">
    <name type="scientific">Heterodera schachtii</name>
    <name type="common">Sugarbeet cyst nematode worm</name>
    <name type="synonym">Tylenchus schachtii</name>
    <dbReference type="NCBI Taxonomy" id="97005"/>
    <lineage>
        <taxon>Eukaryota</taxon>
        <taxon>Metazoa</taxon>
        <taxon>Ecdysozoa</taxon>
        <taxon>Nematoda</taxon>
        <taxon>Chromadorea</taxon>
        <taxon>Rhabditida</taxon>
        <taxon>Tylenchina</taxon>
        <taxon>Tylenchomorpha</taxon>
        <taxon>Tylenchoidea</taxon>
        <taxon>Heteroderidae</taxon>
        <taxon>Heteroderinae</taxon>
        <taxon>Heterodera</taxon>
    </lineage>
</organism>
<accession>A0ABD2JPS2</accession>